<feature type="domain" description="SusD-like N-terminal" evidence="8">
    <location>
        <begin position="43"/>
        <end position="250"/>
    </location>
</feature>
<dbReference type="Pfam" id="PF14322">
    <property type="entry name" value="SusD-like_3"/>
    <property type="match status" value="1"/>
</dbReference>
<accession>A0ABP8QQH3</accession>
<evidence type="ECO:0000313" key="9">
    <source>
        <dbReference type="EMBL" id="GAA4508712.1"/>
    </source>
</evidence>
<proteinExistence type="inferred from homology"/>
<feature type="domain" description="RagB/SusD" evidence="7">
    <location>
        <begin position="371"/>
        <end position="495"/>
    </location>
</feature>
<comment type="similarity">
    <text evidence="2">Belongs to the SusD family.</text>
</comment>
<keyword evidence="4" id="KW-0472">Membrane</keyword>
<gene>
    <name evidence="9" type="ORF">GCM10023172_41270</name>
</gene>
<dbReference type="CDD" id="cd08977">
    <property type="entry name" value="SusD"/>
    <property type="match status" value="1"/>
</dbReference>
<dbReference type="Proteomes" id="UP001501243">
    <property type="component" value="Unassembled WGS sequence"/>
</dbReference>
<evidence type="ECO:0000259" key="8">
    <source>
        <dbReference type="Pfam" id="PF14322"/>
    </source>
</evidence>
<dbReference type="Gene3D" id="1.25.40.390">
    <property type="match status" value="1"/>
</dbReference>
<evidence type="ECO:0000313" key="10">
    <source>
        <dbReference type="Proteomes" id="UP001501243"/>
    </source>
</evidence>
<evidence type="ECO:0000256" key="3">
    <source>
        <dbReference type="ARBA" id="ARBA00022729"/>
    </source>
</evidence>
<dbReference type="PROSITE" id="PS51257">
    <property type="entry name" value="PROKAR_LIPOPROTEIN"/>
    <property type="match status" value="1"/>
</dbReference>
<evidence type="ECO:0000259" key="7">
    <source>
        <dbReference type="Pfam" id="PF07980"/>
    </source>
</evidence>
<feature type="chain" id="PRO_5045982365" evidence="6">
    <location>
        <begin position="29"/>
        <end position="495"/>
    </location>
</feature>
<feature type="signal peptide" evidence="6">
    <location>
        <begin position="1"/>
        <end position="28"/>
    </location>
</feature>
<dbReference type="RefSeq" id="WP_208132067.1">
    <property type="nucleotide sequence ID" value="NZ_BAABGQ010000012.1"/>
</dbReference>
<sequence>MQLVVKKPLAAVAVALLALGSVSCQNDALNPVPQTQISDKVAFDTPTRVALQVNSLYSFVKTGNFLGGRFQIYNDIRADEFINLTSNAVTGSTVWNHTETETNANDVANCWIYGYQAINQVNVFLAGLDDNASKFVAPVFPGNFATTANQYRGEARLLRALCYYSLLQLYAQPYNKDAGASPGLPLRLLAEKSAANNSLARSPVKDIYAQILADLNFAETNLPATYGDAFTNTTRAHRNTAIALKTRVYLSMSNYTSVITEANKLVPAAAPFVATSGVANGLNSSVAAVFAPPQTTSESILSFPFTANDQPGTQNQLAYYYLPSSLGGNGEYSLNTATGIVADPAFAATDARRTNFIVTTSGGTFLKKYPTGTPYTDNAPVIRYAEVMLNLAEARVRSSNTVDAQALALLNAVRGRSNPAGVYATFTSASDLLNAILLERRIEFLGEGLRNIDLMRTLSPIPAKGIVRAIPTTDPLYIWPIPQAELSANPAMTRN</sequence>
<reference evidence="10" key="1">
    <citation type="journal article" date="2019" name="Int. J. Syst. Evol. Microbiol.">
        <title>The Global Catalogue of Microorganisms (GCM) 10K type strain sequencing project: providing services to taxonomists for standard genome sequencing and annotation.</title>
        <authorList>
            <consortium name="The Broad Institute Genomics Platform"/>
            <consortium name="The Broad Institute Genome Sequencing Center for Infectious Disease"/>
            <person name="Wu L."/>
            <person name="Ma J."/>
        </authorList>
    </citation>
    <scope>NUCLEOTIDE SEQUENCE [LARGE SCALE GENOMIC DNA]</scope>
    <source>
        <strain evidence="10">JCM 17841</strain>
    </source>
</reference>
<keyword evidence="5" id="KW-0998">Cell outer membrane</keyword>
<comment type="caution">
    <text evidence="9">The sequence shown here is derived from an EMBL/GenBank/DDBJ whole genome shotgun (WGS) entry which is preliminary data.</text>
</comment>
<name>A0ABP8QQH3_9BACT</name>
<dbReference type="Pfam" id="PF07980">
    <property type="entry name" value="SusD_RagB"/>
    <property type="match status" value="1"/>
</dbReference>
<dbReference type="SUPFAM" id="SSF48452">
    <property type="entry name" value="TPR-like"/>
    <property type="match status" value="1"/>
</dbReference>
<evidence type="ECO:0000256" key="5">
    <source>
        <dbReference type="ARBA" id="ARBA00023237"/>
    </source>
</evidence>
<protein>
    <submittedName>
        <fullName evidence="9">RagB/SusD family nutrient uptake outer membrane protein</fullName>
    </submittedName>
</protein>
<evidence type="ECO:0000256" key="4">
    <source>
        <dbReference type="ARBA" id="ARBA00023136"/>
    </source>
</evidence>
<evidence type="ECO:0000256" key="6">
    <source>
        <dbReference type="SAM" id="SignalP"/>
    </source>
</evidence>
<evidence type="ECO:0000256" key="2">
    <source>
        <dbReference type="ARBA" id="ARBA00006275"/>
    </source>
</evidence>
<dbReference type="EMBL" id="BAABGQ010000012">
    <property type="protein sequence ID" value="GAA4508712.1"/>
    <property type="molecule type" value="Genomic_DNA"/>
</dbReference>
<keyword evidence="10" id="KW-1185">Reference proteome</keyword>
<dbReference type="InterPro" id="IPR012944">
    <property type="entry name" value="SusD_RagB_dom"/>
</dbReference>
<comment type="subcellular location">
    <subcellularLocation>
        <location evidence="1">Cell outer membrane</location>
    </subcellularLocation>
</comment>
<keyword evidence="3 6" id="KW-0732">Signal</keyword>
<evidence type="ECO:0000256" key="1">
    <source>
        <dbReference type="ARBA" id="ARBA00004442"/>
    </source>
</evidence>
<organism evidence="9 10">
    <name type="scientific">Hymenobacter ginsengisoli</name>
    <dbReference type="NCBI Taxonomy" id="1051626"/>
    <lineage>
        <taxon>Bacteria</taxon>
        <taxon>Pseudomonadati</taxon>
        <taxon>Bacteroidota</taxon>
        <taxon>Cytophagia</taxon>
        <taxon>Cytophagales</taxon>
        <taxon>Hymenobacteraceae</taxon>
        <taxon>Hymenobacter</taxon>
    </lineage>
</organism>
<dbReference type="InterPro" id="IPR011990">
    <property type="entry name" value="TPR-like_helical_dom_sf"/>
</dbReference>
<dbReference type="InterPro" id="IPR033985">
    <property type="entry name" value="SusD-like_N"/>
</dbReference>